<protein>
    <submittedName>
        <fullName evidence="3 4">Uncharacterized protein LOC129927882</fullName>
    </submittedName>
</protein>
<dbReference type="GeneID" id="129927882"/>
<evidence type="ECO:0000256" key="1">
    <source>
        <dbReference type="SAM" id="MobiDB-lite"/>
    </source>
</evidence>
<evidence type="ECO:0000313" key="3">
    <source>
        <dbReference type="RefSeq" id="XP_055895512.1"/>
    </source>
</evidence>
<dbReference type="Proteomes" id="UP001165740">
    <property type="component" value="Chromosome 8"/>
</dbReference>
<gene>
    <name evidence="3 4" type="primary">LOC129927882</name>
</gene>
<keyword evidence="2" id="KW-1185">Reference proteome</keyword>
<evidence type="ECO:0000313" key="2">
    <source>
        <dbReference type="Proteomes" id="UP001165740"/>
    </source>
</evidence>
<reference evidence="3 4" key="1">
    <citation type="submission" date="2025-04" db="UniProtKB">
        <authorList>
            <consortium name="RefSeq"/>
        </authorList>
    </citation>
    <scope>IDENTIFICATION</scope>
</reference>
<dbReference type="RefSeq" id="XP_055895513.1">
    <property type="nucleotide sequence ID" value="XM_056039538.1"/>
</dbReference>
<organism evidence="2 4">
    <name type="scientific">Biomphalaria glabrata</name>
    <name type="common">Bloodfluke planorb</name>
    <name type="synonym">Freshwater snail</name>
    <dbReference type="NCBI Taxonomy" id="6526"/>
    <lineage>
        <taxon>Eukaryota</taxon>
        <taxon>Metazoa</taxon>
        <taxon>Spiralia</taxon>
        <taxon>Lophotrochozoa</taxon>
        <taxon>Mollusca</taxon>
        <taxon>Gastropoda</taxon>
        <taxon>Heterobranchia</taxon>
        <taxon>Euthyneura</taxon>
        <taxon>Panpulmonata</taxon>
        <taxon>Hygrophila</taxon>
        <taxon>Lymnaeoidea</taxon>
        <taxon>Planorbidae</taxon>
        <taxon>Biomphalaria</taxon>
    </lineage>
</organism>
<evidence type="ECO:0000313" key="4">
    <source>
        <dbReference type="RefSeq" id="XP_055895513.1"/>
    </source>
</evidence>
<proteinExistence type="predicted"/>
<accession>A0A9W3B7U3</accession>
<sequence>MLSPEAITDLRLHNDRYVTSFKEYSNVTIDHSNDESGETQGLPFGDHETQESEGGEADLHKYLVGCKKNPGHSQFIPVNTFTLEHLPKEYQDTDLYEFIKVVADLTVRVDVKMTSSDRPIFWPKTTRSYPFYNISDTRSFRTGSGRVWLVNKFCDGFTQDEDNGSTDYTKCWCRKCEDSDSPRNVWWQFIVITATHVVFDDKEANQTTLRLFYDTDDSRVVNIDTVNINYIDIEYDRCMLNCVTCDNGLGERLSNLWKYYENVWEKLTVKYCDSTSKHKLNFIVSHPHGCSKHVSIGQWKVKIDVDGRSQFTYTSCTCPGSSGAHVQCVGHNEGSCWWFNLVHTGSLKSGLDYSGAGALW</sequence>
<feature type="region of interest" description="Disordered" evidence="1">
    <location>
        <begin position="29"/>
        <end position="53"/>
    </location>
</feature>
<dbReference type="OrthoDB" id="6045352at2759"/>
<dbReference type="AlphaFoldDB" id="A0A9W3B7U3"/>
<name>A0A9W3B7U3_BIOGL</name>
<dbReference type="RefSeq" id="XP_055895512.1">
    <property type="nucleotide sequence ID" value="XM_056039537.1"/>
</dbReference>